<dbReference type="Proteomes" id="UP001232063">
    <property type="component" value="Unassembled WGS sequence"/>
</dbReference>
<evidence type="ECO:0000313" key="2">
    <source>
        <dbReference type="Proteomes" id="UP001232063"/>
    </source>
</evidence>
<dbReference type="EMBL" id="JASJOU010000017">
    <property type="protein sequence ID" value="MDJ1505713.1"/>
    <property type="molecule type" value="Genomic_DNA"/>
</dbReference>
<gene>
    <name evidence="1" type="ORF">QNI22_33965</name>
</gene>
<proteinExistence type="predicted"/>
<keyword evidence="2" id="KW-1185">Reference proteome</keyword>
<accession>A0AAE3UJU0</accession>
<comment type="caution">
    <text evidence="1">The sequence shown here is derived from an EMBL/GenBank/DDBJ whole genome shotgun (WGS) entry which is preliminary data.</text>
</comment>
<protein>
    <recommendedName>
        <fullName evidence="3">GyrI-like small molecule binding domain-containing protein</fullName>
    </recommendedName>
</protein>
<dbReference type="AlphaFoldDB" id="A0AAE3UJU0"/>
<sequence length="60" mass="7049">MMQGHIALQNWIRQRGLKEKLLSSQGITQWGGRTEFYLIDPDFEPGPAKWQTKIMFLLED</sequence>
<dbReference type="InterPro" id="IPR011256">
    <property type="entry name" value="Reg_factor_effector_dom_sf"/>
</dbReference>
<evidence type="ECO:0008006" key="3">
    <source>
        <dbReference type="Google" id="ProtNLM"/>
    </source>
</evidence>
<organism evidence="1 2">
    <name type="scientific">Xanthocytophaga agilis</name>
    <dbReference type="NCBI Taxonomy" id="3048010"/>
    <lineage>
        <taxon>Bacteria</taxon>
        <taxon>Pseudomonadati</taxon>
        <taxon>Bacteroidota</taxon>
        <taxon>Cytophagia</taxon>
        <taxon>Cytophagales</taxon>
        <taxon>Rhodocytophagaceae</taxon>
        <taxon>Xanthocytophaga</taxon>
    </lineage>
</organism>
<evidence type="ECO:0000313" key="1">
    <source>
        <dbReference type="EMBL" id="MDJ1505713.1"/>
    </source>
</evidence>
<reference evidence="1" key="1">
    <citation type="submission" date="2023-05" db="EMBL/GenBank/DDBJ databases">
        <authorList>
            <person name="Zhang X."/>
        </authorList>
    </citation>
    <scope>NUCLEOTIDE SEQUENCE</scope>
    <source>
        <strain evidence="1">BD1B2-1</strain>
    </source>
</reference>
<name>A0AAE3UJU0_9BACT</name>
<dbReference type="Gene3D" id="3.20.80.10">
    <property type="entry name" value="Regulatory factor, effector binding domain"/>
    <property type="match status" value="1"/>
</dbReference>